<evidence type="ECO:0000256" key="4">
    <source>
        <dbReference type="ARBA" id="ARBA00022705"/>
    </source>
</evidence>
<evidence type="ECO:0000256" key="6">
    <source>
        <dbReference type="ARBA" id="ARBA00022763"/>
    </source>
</evidence>
<keyword evidence="8 18" id="KW-0460">Magnesium</keyword>
<dbReference type="EC" id="3.6.1.55" evidence="12"/>
<evidence type="ECO:0000256" key="13">
    <source>
        <dbReference type="ARBA" id="ARBA00040794"/>
    </source>
</evidence>
<name>A4A5G9_9GAMM</name>
<dbReference type="GO" id="GO:0044715">
    <property type="term" value="F:8-oxo-dGDP phosphatase activity"/>
    <property type="evidence" value="ECO:0007669"/>
    <property type="project" value="TreeGrafter"/>
</dbReference>
<reference evidence="21 22" key="2">
    <citation type="journal article" date="2009" name="PLoS ONE">
        <title>The photosynthetic apparatus and its regulation in the aerobic gammaproteobacterium Congregibacter litoralis gen. nov., sp. nov.</title>
        <authorList>
            <person name="Spring S."/>
            <person name="Lunsdorf H."/>
            <person name="Fuchs B.M."/>
            <person name="Tindall B.J."/>
        </authorList>
    </citation>
    <scope>NUCLEOTIDE SEQUENCE [LARGE SCALE GENOMIC DNA]</scope>
    <source>
        <strain evidence="21">KT71</strain>
    </source>
</reference>
<dbReference type="InterPro" id="IPR020476">
    <property type="entry name" value="Nudix_hydrolase"/>
</dbReference>
<evidence type="ECO:0000256" key="11">
    <source>
        <dbReference type="ARBA" id="ARBA00036904"/>
    </source>
</evidence>
<evidence type="ECO:0000256" key="17">
    <source>
        <dbReference type="PIRSR" id="PIRSR603561-1"/>
    </source>
</evidence>
<feature type="binding site" evidence="17">
    <location>
        <position position="136"/>
    </location>
    <ligand>
        <name>8-oxo-dGTP</name>
        <dbReference type="ChEBI" id="CHEBI:77896"/>
    </ligand>
</feature>
<feature type="region of interest" description="Disordered" evidence="19">
    <location>
        <begin position="1"/>
        <end position="20"/>
    </location>
</feature>
<gene>
    <name evidence="21" type="ORF">KT71_10442</name>
</gene>
<dbReference type="Gene3D" id="3.90.79.10">
    <property type="entry name" value="Nucleoside Triphosphate Pyrophosphohydrolase"/>
    <property type="match status" value="1"/>
</dbReference>
<dbReference type="OrthoDB" id="9810648at2"/>
<evidence type="ECO:0000256" key="15">
    <source>
        <dbReference type="ARBA" id="ARBA00041979"/>
    </source>
</evidence>
<dbReference type="STRING" id="314285.KT71_10442"/>
<dbReference type="InterPro" id="IPR020084">
    <property type="entry name" value="NUDIX_hydrolase_CS"/>
</dbReference>
<dbReference type="InterPro" id="IPR029119">
    <property type="entry name" value="MutY_C"/>
</dbReference>
<comment type="catalytic activity">
    <reaction evidence="11">
        <text>8-oxo-GTP + H2O = 8-oxo-GMP + diphosphate + H(+)</text>
        <dbReference type="Rhea" id="RHEA:67616"/>
        <dbReference type="ChEBI" id="CHEBI:15377"/>
        <dbReference type="ChEBI" id="CHEBI:15378"/>
        <dbReference type="ChEBI" id="CHEBI:33019"/>
        <dbReference type="ChEBI" id="CHEBI:143553"/>
        <dbReference type="ChEBI" id="CHEBI:145694"/>
    </reaction>
</comment>
<evidence type="ECO:0000313" key="22">
    <source>
        <dbReference type="Proteomes" id="UP000019205"/>
    </source>
</evidence>
<accession>A4A5G9</accession>
<dbReference type="GO" id="GO:0006260">
    <property type="term" value="P:DNA replication"/>
    <property type="evidence" value="ECO:0007669"/>
    <property type="project" value="UniProtKB-KW"/>
</dbReference>
<comment type="catalytic activity">
    <reaction evidence="10">
        <text>8-oxo-dGTP + H2O = 8-oxo-dGMP + diphosphate + H(+)</text>
        <dbReference type="Rhea" id="RHEA:31575"/>
        <dbReference type="ChEBI" id="CHEBI:15377"/>
        <dbReference type="ChEBI" id="CHEBI:15378"/>
        <dbReference type="ChEBI" id="CHEBI:33019"/>
        <dbReference type="ChEBI" id="CHEBI:63224"/>
        <dbReference type="ChEBI" id="CHEBI:77896"/>
        <dbReference type="EC" id="3.6.1.55"/>
    </reaction>
</comment>
<reference evidence="21 22" key="1">
    <citation type="journal article" date="2007" name="Proc. Natl. Acad. Sci. U.S.A.">
        <title>Characterization of a marine gammaproteobacterium capable of aerobic anoxygenic photosynthesis.</title>
        <authorList>
            <person name="Fuchs B.M."/>
            <person name="Spring S."/>
            <person name="Teeling H."/>
            <person name="Quast C."/>
            <person name="Wulf J."/>
            <person name="Schattenhofer M."/>
            <person name="Yan S."/>
            <person name="Ferriera S."/>
            <person name="Johnson J."/>
            <person name="Glockner F.O."/>
            <person name="Amann R."/>
        </authorList>
    </citation>
    <scope>NUCLEOTIDE SEQUENCE [LARGE SCALE GENOMIC DNA]</scope>
    <source>
        <strain evidence="21">KT71</strain>
    </source>
</reference>
<evidence type="ECO:0000256" key="16">
    <source>
        <dbReference type="ARBA" id="ARBA00042798"/>
    </source>
</evidence>
<dbReference type="GO" id="GO:0006281">
    <property type="term" value="P:DNA repair"/>
    <property type="evidence" value="ECO:0007669"/>
    <property type="project" value="UniProtKB-KW"/>
</dbReference>
<evidence type="ECO:0000256" key="5">
    <source>
        <dbReference type="ARBA" id="ARBA00022723"/>
    </source>
</evidence>
<dbReference type="InterPro" id="IPR000086">
    <property type="entry name" value="NUDIX_hydrolase_dom"/>
</dbReference>
<proteinExistence type="inferred from homology"/>
<feature type="binding site" evidence="17">
    <location>
        <begin position="51"/>
        <end position="54"/>
    </location>
    <ligand>
        <name>8-oxo-dGTP</name>
        <dbReference type="ChEBI" id="CHEBI:77896"/>
    </ligand>
</feature>
<evidence type="ECO:0000256" key="1">
    <source>
        <dbReference type="ARBA" id="ARBA00001946"/>
    </source>
</evidence>
<dbReference type="Proteomes" id="UP000019205">
    <property type="component" value="Chromosome"/>
</dbReference>
<evidence type="ECO:0000256" key="3">
    <source>
        <dbReference type="ARBA" id="ARBA00022457"/>
    </source>
</evidence>
<keyword evidence="9" id="KW-0234">DNA repair</keyword>
<dbReference type="InterPro" id="IPR015797">
    <property type="entry name" value="NUDIX_hydrolase-like_dom_sf"/>
</dbReference>
<feature type="binding site" evidence="17">
    <location>
        <position position="40"/>
    </location>
    <ligand>
        <name>8-oxo-dGTP</name>
        <dbReference type="ChEBI" id="CHEBI:77896"/>
    </ligand>
</feature>
<feature type="binding site" evidence="18">
    <location>
        <position position="54"/>
    </location>
    <ligand>
        <name>Mg(2+)</name>
        <dbReference type="ChEBI" id="CHEBI:18420"/>
    </ligand>
</feature>
<keyword evidence="4" id="KW-0235">DNA replication</keyword>
<dbReference type="CDD" id="cd03425">
    <property type="entry name" value="NUDIX_MutT_NudA_like"/>
    <property type="match status" value="1"/>
</dbReference>
<feature type="domain" description="Nudix hydrolase" evidence="20">
    <location>
        <begin position="18"/>
        <end position="147"/>
    </location>
</feature>
<protein>
    <recommendedName>
        <fullName evidence="13">8-oxo-dGTP diphosphatase</fullName>
        <ecNumber evidence="12">3.6.1.55</ecNumber>
    </recommendedName>
    <alternativeName>
        <fullName evidence="16">7,8-dihydro-8-oxoguanine-triphosphatase</fullName>
    </alternativeName>
    <alternativeName>
        <fullName evidence="15">Mutator protein MutT</fullName>
    </alternativeName>
    <alternativeName>
        <fullName evidence="14">dGTP pyrophosphohydrolase</fullName>
    </alternativeName>
</protein>
<dbReference type="AlphaFoldDB" id="A4A5G9"/>
<dbReference type="NCBIfam" id="TIGR00586">
    <property type="entry name" value="mutt"/>
    <property type="match status" value="1"/>
</dbReference>
<dbReference type="HOGENOM" id="CLU_037162_19_2_6"/>
<evidence type="ECO:0000256" key="14">
    <source>
        <dbReference type="ARBA" id="ARBA00041592"/>
    </source>
</evidence>
<dbReference type="InterPro" id="IPR003561">
    <property type="entry name" value="Mutator_MutT"/>
</dbReference>
<dbReference type="eggNOG" id="COG0494">
    <property type="taxonomic scope" value="Bacteria"/>
</dbReference>
<keyword evidence="7 21" id="KW-0378">Hydrolase</keyword>
<comment type="caution">
    <text evidence="21">The sequence shown here is derived from an EMBL/GenBank/DDBJ whole genome shotgun (WGS) entry which is preliminary data.</text>
</comment>
<dbReference type="PROSITE" id="PS51462">
    <property type="entry name" value="NUDIX"/>
    <property type="match status" value="1"/>
</dbReference>
<dbReference type="RefSeq" id="WP_008294524.1">
    <property type="nucleotide sequence ID" value="NZ_CM002299.1"/>
</dbReference>
<comment type="cofactor">
    <cofactor evidence="1 18">
        <name>Mg(2+)</name>
        <dbReference type="ChEBI" id="CHEBI:18420"/>
    </cofactor>
</comment>
<dbReference type="FunFam" id="3.90.79.10:FF:000014">
    <property type="entry name" value="8-oxo-dGTP diphosphatase MutT"/>
    <property type="match status" value="1"/>
</dbReference>
<dbReference type="PANTHER" id="PTHR47707:SF1">
    <property type="entry name" value="NUDIX HYDROLASE FAMILY PROTEIN"/>
    <property type="match status" value="1"/>
</dbReference>
<keyword evidence="3" id="KW-0515">Mutator protein</keyword>
<dbReference type="GO" id="GO:0046872">
    <property type="term" value="F:metal ion binding"/>
    <property type="evidence" value="ECO:0007669"/>
    <property type="project" value="UniProtKB-KW"/>
</dbReference>
<dbReference type="PROSITE" id="PS00893">
    <property type="entry name" value="NUDIX_BOX"/>
    <property type="match status" value="1"/>
</dbReference>
<feature type="binding site" evidence="18">
    <location>
        <position position="74"/>
    </location>
    <ligand>
        <name>Mg(2+)</name>
        <dbReference type="ChEBI" id="CHEBI:18420"/>
    </ligand>
</feature>
<evidence type="ECO:0000256" key="18">
    <source>
        <dbReference type="PIRSR" id="PIRSR603561-2"/>
    </source>
</evidence>
<dbReference type="GO" id="GO:0035539">
    <property type="term" value="F:8-oxo-7,8-dihydrodeoxyguanosine triphosphate pyrophosphatase activity"/>
    <property type="evidence" value="ECO:0007669"/>
    <property type="project" value="UniProtKB-EC"/>
</dbReference>
<dbReference type="SUPFAM" id="SSF55811">
    <property type="entry name" value="Nudix"/>
    <property type="match status" value="1"/>
</dbReference>
<dbReference type="PRINTS" id="PR00502">
    <property type="entry name" value="NUDIXFAMILY"/>
</dbReference>
<dbReference type="PANTHER" id="PTHR47707">
    <property type="entry name" value="8-OXO-DGTP DIPHOSPHATASE"/>
    <property type="match status" value="1"/>
</dbReference>
<evidence type="ECO:0000256" key="19">
    <source>
        <dbReference type="SAM" id="MobiDB-lite"/>
    </source>
</evidence>
<dbReference type="GO" id="GO:0008413">
    <property type="term" value="F:8-oxo-7,8-dihydroguanosine triphosphate pyrophosphatase activity"/>
    <property type="evidence" value="ECO:0007669"/>
    <property type="project" value="InterPro"/>
</dbReference>
<feature type="binding site" evidence="17">
    <location>
        <position position="45"/>
    </location>
    <ligand>
        <name>8-oxo-dGTP</name>
        <dbReference type="ChEBI" id="CHEBI:77896"/>
    </ligand>
</feature>
<evidence type="ECO:0000256" key="10">
    <source>
        <dbReference type="ARBA" id="ARBA00035861"/>
    </source>
</evidence>
<dbReference type="GO" id="GO:0044716">
    <property type="term" value="F:8-oxo-GDP phosphatase activity"/>
    <property type="evidence" value="ECO:0007669"/>
    <property type="project" value="TreeGrafter"/>
</dbReference>
<comment type="similarity">
    <text evidence="2">Belongs to the Nudix hydrolase family.</text>
</comment>
<evidence type="ECO:0000256" key="9">
    <source>
        <dbReference type="ARBA" id="ARBA00023204"/>
    </source>
</evidence>
<sequence length="148" mass="15954">MAEQSKPTTPAPPSAEESSAVHVAVAVIRNARGEVLLTQRHPDSHQGGLWEFPGGKIEADEDLAGGLARELQEELGIKVLHHESMLRIEHDYGDKQVLLDVHSVTAFAGQPSPCEGQPMRWVDPSDLGNYALPEANGPIVRAIVEGQP</sequence>
<dbReference type="Pfam" id="PF14815">
    <property type="entry name" value="NUDIX_4"/>
    <property type="match status" value="1"/>
</dbReference>
<evidence type="ECO:0000259" key="20">
    <source>
        <dbReference type="PROSITE" id="PS51462"/>
    </source>
</evidence>
<evidence type="ECO:0000313" key="21">
    <source>
        <dbReference type="EMBL" id="EAQ99040.1"/>
    </source>
</evidence>
<evidence type="ECO:0000256" key="2">
    <source>
        <dbReference type="ARBA" id="ARBA00005582"/>
    </source>
</evidence>
<dbReference type="EMBL" id="AAOA02000003">
    <property type="protein sequence ID" value="EAQ99040.1"/>
    <property type="molecule type" value="Genomic_DNA"/>
</dbReference>
<evidence type="ECO:0000256" key="12">
    <source>
        <dbReference type="ARBA" id="ARBA00038905"/>
    </source>
</evidence>
<keyword evidence="22" id="KW-1185">Reference proteome</keyword>
<organism evidence="21 22">
    <name type="scientific">Congregibacter litoralis KT71</name>
    <dbReference type="NCBI Taxonomy" id="314285"/>
    <lineage>
        <taxon>Bacteria</taxon>
        <taxon>Pseudomonadati</taxon>
        <taxon>Pseudomonadota</taxon>
        <taxon>Gammaproteobacteria</taxon>
        <taxon>Cellvibrionales</taxon>
        <taxon>Halieaceae</taxon>
        <taxon>Congregibacter</taxon>
    </lineage>
</organism>
<keyword evidence="5 18" id="KW-0479">Metal-binding</keyword>
<evidence type="ECO:0000256" key="7">
    <source>
        <dbReference type="ARBA" id="ARBA00022801"/>
    </source>
</evidence>
<keyword evidence="6" id="KW-0227">DNA damage</keyword>
<dbReference type="InterPro" id="IPR047127">
    <property type="entry name" value="MutT-like"/>
</dbReference>
<evidence type="ECO:0000256" key="8">
    <source>
        <dbReference type="ARBA" id="ARBA00022842"/>
    </source>
</evidence>